<dbReference type="Proteomes" id="UP000460435">
    <property type="component" value="Unassembled WGS sequence"/>
</dbReference>
<evidence type="ECO:0000313" key="2">
    <source>
        <dbReference type="EMBL" id="NDL58426.1"/>
    </source>
</evidence>
<keyword evidence="1" id="KW-1133">Transmembrane helix</keyword>
<keyword evidence="1" id="KW-0812">Transmembrane</keyword>
<organism evidence="2 3">
    <name type="scientific">Phytoactinopolyspora mesophila</name>
    <dbReference type="NCBI Taxonomy" id="2650750"/>
    <lineage>
        <taxon>Bacteria</taxon>
        <taxon>Bacillati</taxon>
        <taxon>Actinomycetota</taxon>
        <taxon>Actinomycetes</taxon>
        <taxon>Jiangellales</taxon>
        <taxon>Jiangellaceae</taxon>
        <taxon>Phytoactinopolyspora</taxon>
    </lineage>
</organism>
<keyword evidence="3" id="KW-1185">Reference proteome</keyword>
<dbReference type="RefSeq" id="WP_162451136.1">
    <property type="nucleotide sequence ID" value="NZ_WLZY01000005.1"/>
</dbReference>
<accession>A0A7K3M5B5</accession>
<gene>
    <name evidence="2" type="ORF">F7O44_15260</name>
</gene>
<name>A0A7K3M5B5_9ACTN</name>
<dbReference type="AlphaFoldDB" id="A0A7K3M5B5"/>
<protein>
    <submittedName>
        <fullName evidence="2">DUF2516 family protein</fullName>
    </submittedName>
</protein>
<reference evidence="2 3" key="1">
    <citation type="submission" date="2019-11" db="EMBL/GenBank/DDBJ databases">
        <authorList>
            <person name="Li X.-J."/>
            <person name="Feng X.-M."/>
        </authorList>
    </citation>
    <scope>NUCLEOTIDE SEQUENCE [LARGE SCALE GENOMIC DNA]</scope>
    <source>
        <strain evidence="2 3">XMNu-373</strain>
    </source>
</reference>
<keyword evidence="1" id="KW-0472">Membrane</keyword>
<evidence type="ECO:0000256" key="1">
    <source>
        <dbReference type="SAM" id="Phobius"/>
    </source>
</evidence>
<dbReference type="EMBL" id="WLZY01000005">
    <property type="protein sequence ID" value="NDL58426.1"/>
    <property type="molecule type" value="Genomic_DNA"/>
</dbReference>
<comment type="caution">
    <text evidence="2">The sequence shown here is derived from an EMBL/GenBank/DDBJ whole genome shotgun (WGS) entry which is preliminary data.</text>
</comment>
<feature type="transmembrane region" description="Helical" evidence="1">
    <location>
        <begin position="7"/>
        <end position="28"/>
    </location>
</feature>
<proteinExistence type="predicted"/>
<dbReference type="Pfam" id="PF10724">
    <property type="entry name" value="DUF2516"/>
    <property type="match status" value="1"/>
</dbReference>
<feature type="transmembrane region" description="Helical" evidence="1">
    <location>
        <begin position="48"/>
        <end position="66"/>
    </location>
</feature>
<sequence>MDLFGDFQALLILVLAIGALGLKGYALFDALRVPTDAFPAAGKLTKPAWLSFLVIAFVTELAFFPMRVMILTLVGTVAAAVYVIDVRPAVRAFGGGRRGSNRNEGPYGPW</sequence>
<dbReference type="InterPro" id="IPR019662">
    <property type="entry name" value="DUF2516"/>
</dbReference>
<evidence type="ECO:0000313" key="3">
    <source>
        <dbReference type="Proteomes" id="UP000460435"/>
    </source>
</evidence>